<evidence type="ECO:0000313" key="3">
    <source>
        <dbReference type="Proteomes" id="UP000626109"/>
    </source>
</evidence>
<comment type="caution">
    <text evidence="2">The sequence shown here is derived from an EMBL/GenBank/DDBJ whole genome shotgun (WGS) entry which is preliminary data.</text>
</comment>
<dbReference type="GO" id="GO:0016705">
    <property type="term" value="F:oxidoreductase activity, acting on paired donors, with incorporation or reduction of molecular oxygen"/>
    <property type="evidence" value="ECO:0007669"/>
    <property type="project" value="InterPro"/>
</dbReference>
<dbReference type="EMBL" id="CAJNNW010028924">
    <property type="protein sequence ID" value="CAE8698298.1"/>
    <property type="molecule type" value="Genomic_DNA"/>
</dbReference>
<accession>A0A813K6G7</accession>
<protein>
    <submittedName>
        <fullName evidence="2">Uncharacterized protein</fullName>
    </submittedName>
</protein>
<dbReference type="SUPFAM" id="SSF48264">
    <property type="entry name" value="Cytochrome P450"/>
    <property type="match status" value="1"/>
</dbReference>
<feature type="chain" id="PRO_5032395738" evidence="1">
    <location>
        <begin position="26"/>
        <end position="459"/>
    </location>
</feature>
<dbReference type="Gene3D" id="1.10.630.10">
    <property type="entry name" value="Cytochrome P450"/>
    <property type="match status" value="1"/>
</dbReference>
<dbReference type="GO" id="GO:0005506">
    <property type="term" value="F:iron ion binding"/>
    <property type="evidence" value="ECO:0007669"/>
    <property type="project" value="InterPro"/>
</dbReference>
<dbReference type="GO" id="GO:0004497">
    <property type="term" value="F:monooxygenase activity"/>
    <property type="evidence" value="ECO:0007669"/>
    <property type="project" value="InterPro"/>
</dbReference>
<evidence type="ECO:0000256" key="1">
    <source>
        <dbReference type="SAM" id="SignalP"/>
    </source>
</evidence>
<reference evidence="2" key="1">
    <citation type="submission" date="2021-02" db="EMBL/GenBank/DDBJ databases">
        <authorList>
            <person name="Dougan E. K."/>
            <person name="Rhodes N."/>
            <person name="Thang M."/>
            <person name="Chan C."/>
        </authorList>
    </citation>
    <scope>NUCLEOTIDE SEQUENCE</scope>
</reference>
<evidence type="ECO:0000313" key="2">
    <source>
        <dbReference type="EMBL" id="CAE8698298.1"/>
    </source>
</evidence>
<dbReference type="AlphaFoldDB" id="A0A813K6G7"/>
<name>A0A813K6G7_POLGL</name>
<keyword evidence="1" id="KW-0732">Signal</keyword>
<gene>
    <name evidence="2" type="ORF">PGLA2088_LOCUS30661</name>
</gene>
<dbReference type="GO" id="GO:0020037">
    <property type="term" value="F:heme binding"/>
    <property type="evidence" value="ECO:0007669"/>
    <property type="project" value="InterPro"/>
</dbReference>
<feature type="signal peptide" evidence="1">
    <location>
        <begin position="1"/>
        <end position="25"/>
    </location>
</feature>
<organism evidence="2 3">
    <name type="scientific">Polarella glacialis</name>
    <name type="common">Dinoflagellate</name>
    <dbReference type="NCBI Taxonomy" id="89957"/>
    <lineage>
        <taxon>Eukaryota</taxon>
        <taxon>Sar</taxon>
        <taxon>Alveolata</taxon>
        <taxon>Dinophyceae</taxon>
        <taxon>Suessiales</taxon>
        <taxon>Suessiaceae</taxon>
        <taxon>Polarella</taxon>
    </lineage>
</organism>
<dbReference type="Proteomes" id="UP000626109">
    <property type="component" value="Unassembled WGS sequence"/>
</dbReference>
<proteinExistence type="predicted"/>
<sequence length="459" mass="50069">MASWRGCCKWCEWLILLCLIPVLLLNIPPVAHEANLLRFNKMESKAAYFGIMIPMYLSYMVQCTKPLIAEGQIAWLTCVKEKMAFEMVDVFGYEQGVAPMYNFRGEIGPVAFSHAAFKAVTYDPRARRSPHHLSQCNTSTTWPSGVDRMLVNFDTGHPDWAARRSLMVDALPALALDGTGHGLPAVVPAGVRAQDGANKRNVNDVVGATIFKFLFDVDVTAELGQMFEWDGIIGPCIVTQQVPAASSIARMAEIRNNIYKKVSVSKAGQEYMALAMQRGMEGEIRLQDLMWIVLFAAYGGTSNLVHNILAHLLKDPVQQVVLFRYDSTAYILEGARLFPAVGGMNPWLTSQALPLKLPDGRTIEVPEGTYGGSLINGANLDPSVFQAPTSAFQPGRPEAERMLTFLNELGDIRKCPGASTAGCPAAPRPCPGTWLALRVARATVAFFAEGAAAQGKSDL</sequence>
<dbReference type="InterPro" id="IPR036396">
    <property type="entry name" value="Cyt_P450_sf"/>
</dbReference>